<dbReference type="EC" id="2.3.1.129" evidence="8"/>
<evidence type="ECO:0000313" key="10">
    <source>
        <dbReference type="EMBL" id="SHO67122.1"/>
    </source>
</evidence>
<dbReference type="InterPro" id="IPR018357">
    <property type="entry name" value="Hexapep_transf_CS"/>
</dbReference>
<comment type="catalytic activity">
    <reaction evidence="8">
        <text>a (3R)-hydroxyacyl-[ACP] + UDP-N-acetyl-alpha-D-glucosamine = a UDP-3-O-[(3R)-3-hydroxyacyl]-N-acetyl-alpha-D-glucosamine + holo-[ACP]</text>
        <dbReference type="Rhea" id="RHEA:67812"/>
        <dbReference type="Rhea" id="RHEA-COMP:9685"/>
        <dbReference type="Rhea" id="RHEA-COMP:9945"/>
        <dbReference type="ChEBI" id="CHEBI:57705"/>
        <dbReference type="ChEBI" id="CHEBI:64479"/>
        <dbReference type="ChEBI" id="CHEBI:78827"/>
        <dbReference type="ChEBI" id="CHEBI:173225"/>
        <dbReference type="EC" id="2.3.1.129"/>
    </reaction>
</comment>
<evidence type="ECO:0000256" key="5">
    <source>
        <dbReference type="ARBA" id="ARBA00022737"/>
    </source>
</evidence>
<accession>A0A1M7ZQM5</accession>
<evidence type="ECO:0000256" key="7">
    <source>
        <dbReference type="ARBA" id="ARBA00023315"/>
    </source>
</evidence>
<dbReference type="RefSeq" id="WP_073631620.1">
    <property type="nucleotide sequence ID" value="NZ_FRXO01000010.1"/>
</dbReference>
<keyword evidence="3 8" id="KW-0441">Lipid A biosynthesis</keyword>
<evidence type="ECO:0000256" key="1">
    <source>
        <dbReference type="ARBA" id="ARBA00022490"/>
    </source>
</evidence>
<comment type="similarity">
    <text evidence="8">Belongs to the transferase hexapeptide repeat family. LpxA subfamily.</text>
</comment>
<dbReference type="HAMAP" id="MF_00387">
    <property type="entry name" value="LpxA"/>
    <property type="match status" value="1"/>
</dbReference>
<dbReference type="GO" id="GO:0009245">
    <property type="term" value="P:lipid A biosynthetic process"/>
    <property type="evidence" value="ECO:0007669"/>
    <property type="project" value="UniProtKB-UniRule"/>
</dbReference>
<dbReference type="InterPro" id="IPR029098">
    <property type="entry name" value="Acetyltransf_C"/>
</dbReference>
<keyword evidence="2 8" id="KW-0444">Lipid biosynthesis</keyword>
<dbReference type="OrthoDB" id="9807278at2"/>
<evidence type="ECO:0000256" key="2">
    <source>
        <dbReference type="ARBA" id="ARBA00022516"/>
    </source>
</evidence>
<dbReference type="Gene3D" id="1.20.1180.10">
    <property type="entry name" value="Udp N-acetylglucosamine O-acyltransferase, C-terminal domain"/>
    <property type="match status" value="1"/>
</dbReference>
<dbReference type="Proteomes" id="UP000186406">
    <property type="component" value="Unassembled WGS sequence"/>
</dbReference>
<evidence type="ECO:0000256" key="6">
    <source>
        <dbReference type="ARBA" id="ARBA00023098"/>
    </source>
</evidence>
<dbReference type="Gene3D" id="2.160.10.10">
    <property type="entry name" value="Hexapeptide repeat proteins"/>
    <property type="match status" value="1"/>
</dbReference>
<dbReference type="STRING" id="1123029.SAMN02745172_03788"/>
<keyword evidence="1 8" id="KW-0963">Cytoplasm</keyword>
<dbReference type="GO" id="GO:0008780">
    <property type="term" value="F:acyl-[acyl-carrier-protein]-UDP-N-acetylglucosamine O-acyltransferase activity"/>
    <property type="evidence" value="ECO:0007669"/>
    <property type="project" value="UniProtKB-UniRule"/>
</dbReference>
<comment type="function">
    <text evidence="8">Involved in the biosynthesis of lipid A, a phosphorylated glycolipid that anchors the lipopolysaccharide to the outer membrane of the cell.</text>
</comment>
<dbReference type="PANTHER" id="PTHR43480">
    <property type="entry name" value="ACYL-[ACYL-CARRIER-PROTEIN]--UDP-N-ACETYLGLUCOSAMINE O-ACYLTRANSFERASE"/>
    <property type="match status" value="1"/>
</dbReference>
<dbReference type="UniPathway" id="UPA00359">
    <property type="reaction ID" value="UER00477"/>
</dbReference>
<dbReference type="CDD" id="cd03351">
    <property type="entry name" value="LbH_UDP-GlcNAc_AT"/>
    <property type="match status" value="1"/>
</dbReference>
<dbReference type="InterPro" id="IPR010137">
    <property type="entry name" value="Lipid_A_LpxA"/>
</dbReference>
<keyword evidence="4 8" id="KW-0808">Transferase</keyword>
<dbReference type="GO" id="GO:0005737">
    <property type="term" value="C:cytoplasm"/>
    <property type="evidence" value="ECO:0007669"/>
    <property type="project" value="UniProtKB-SubCell"/>
</dbReference>
<evidence type="ECO:0000256" key="3">
    <source>
        <dbReference type="ARBA" id="ARBA00022556"/>
    </source>
</evidence>
<protein>
    <recommendedName>
        <fullName evidence="8">Acyl-[acyl-carrier-protein]--UDP-N-acetylglucosamine O-acyltransferase</fullName>
        <shortName evidence="8">UDP-N-acetylglucosamine acyltransferase</shortName>
        <ecNumber evidence="8">2.3.1.129</ecNumber>
    </recommendedName>
</protein>
<dbReference type="NCBIfam" id="NF003657">
    <property type="entry name" value="PRK05289.1"/>
    <property type="match status" value="1"/>
</dbReference>
<dbReference type="InterPro" id="IPR001451">
    <property type="entry name" value="Hexapep"/>
</dbReference>
<dbReference type="PROSITE" id="PS00101">
    <property type="entry name" value="HEXAPEP_TRANSFERASES"/>
    <property type="match status" value="1"/>
</dbReference>
<comment type="pathway">
    <text evidence="8">Glycolipid biosynthesis; lipid IV(A) biosynthesis; lipid IV(A) from (3R)-3-hydroxytetradecanoyl-[acyl-carrier-protein] and UDP-N-acetyl-alpha-D-glucosamine: step 1/6.</text>
</comment>
<dbReference type="AlphaFoldDB" id="A0A1M7ZQM5"/>
<proteinExistence type="inferred from homology"/>
<keyword evidence="5 8" id="KW-0677">Repeat</keyword>
<dbReference type="NCBIfam" id="TIGR01852">
    <property type="entry name" value="lipid_A_lpxA"/>
    <property type="match status" value="1"/>
</dbReference>
<dbReference type="SUPFAM" id="SSF51161">
    <property type="entry name" value="Trimeric LpxA-like enzymes"/>
    <property type="match status" value="1"/>
</dbReference>
<reference evidence="10 11" key="1">
    <citation type="submission" date="2016-12" db="EMBL/GenBank/DDBJ databases">
        <authorList>
            <person name="Song W.-J."/>
            <person name="Kurnit D.M."/>
        </authorList>
    </citation>
    <scope>NUCLEOTIDE SEQUENCE [LARGE SCALE GENOMIC DNA]</scope>
    <source>
        <strain evidence="10 11">DSM 19599</strain>
    </source>
</reference>
<evidence type="ECO:0000259" key="9">
    <source>
        <dbReference type="Pfam" id="PF13720"/>
    </source>
</evidence>
<keyword evidence="11" id="KW-1185">Reference proteome</keyword>
<keyword evidence="6 8" id="KW-0443">Lipid metabolism</keyword>
<evidence type="ECO:0000256" key="4">
    <source>
        <dbReference type="ARBA" id="ARBA00022679"/>
    </source>
</evidence>
<dbReference type="InterPro" id="IPR037157">
    <property type="entry name" value="Acetyltransf_C_sf"/>
</dbReference>
<dbReference type="Pfam" id="PF00132">
    <property type="entry name" value="Hexapep"/>
    <property type="match status" value="2"/>
</dbReference>
<dbReference type="InterPro" id="IPR011004">
    <property type="entry name" value="Trimer_LpxA-like_sf"/>
</dbReference>
<comment type="subunit">
    <text evidence="8">Homotrimer.</text>
</comment>
<keyword evidence="7 8" id="KW-0012">Acyltransferase</keyword>
<dbReference type="GO" id="GO:0016020">
    <property type="term" value="C:membrane"/>
    <property type="evidence" value="ECO:0007669"/>
    <property type="project" value="GOC"/>
</dbReference>
<sequence length="285" mass="29299">MTGVSVETDAQSAPTVVHPTAIVEPGARLGAGVRIGPFSIIGPEVELGDGVTVESHVVIQGRTAIGKGCRIFPFAAIGLQPQDRKFKGEASALSIGADTVIREYVTVNTGTEGGGMMTRIGERCLLLAHAHVGHDCQIGNGVLLVNNVLLGGHVEIGDHASLGGGSAVHQFVRIGAYAFLGGLAGLEHDLIPFGMAIGNRAHLAGLNLVGMKRHGFPREDIHAVRSAYRALFAESGTLASRTEAVAASSGHVKPVAMVTDFIRAGGHRSLCTPLSGNGGAADDEA</sequence>
<evidence type="ECO:0000256" key="8">
    <source>
        <dbReference type="HAMAP-Rule" id="MF_00387"/>
    </source>
</evidence>
<gene>
    <name evidence="8" type="primary">lpxA</name>
    <name evidence="10" type="ORF">SAMN02745172_03788</name>
</gene>
<dbReference type="PIRSF" id="PIRSF000456">
    <property type="entry name" value="UDP-GlcNAc_acltr"/>
    <property type="match status" value="1"/>
</dbReference>
<comment type="subcellular location">
    <subcellularLocation>
        <location evidence="8">Cytoplasm</location>
    </subcellularLocation>
</comment>
<evidence type="ECO:0000313" key="11">
    <source>
        <dbReference type="Proteomes" id="UP000186406"/>
    </source>
</evidence>
<feature type="domain" description="UDP N-acetylglucosamine O-acyltransferase C-terminal" evidence="9">
    <location>
        <begin position="189"/>
        <end position="270"/>
    </location>
</feature>
<dbReference type="Pfam" id="PF13720">
    <property type="entry name" value="Acetyltransf_11"/>
    <property type="match status" value="1"/>
</dbReference>
<organism evidence="10 11">
    <name type="scientific">Pseudoxanthobacter soli DSM 19599</name>
    <dbReference type="NCBI Taxonomy" id="1123029"/>
    <lineage>
        <taxon>Bacteria</taxon>
        <taxon>Pseudomonadati</taxon>
        <taxon>Pseudomonadota</taxon>
        <taxon>Alphaproteobacteria</taxon>
        <taxon>Hyphomicrobiales</taxon>
        <taxon>Segnochrobactraceae</taxon>
        <taxon>Pseudoxanthobacter</taxon>
    </lineage>
</organism>
<dbReference type="EMBL" id="FRXO01000010">
    <property type="protein sequence ID" value="SHO67122.1"/>
    <property type="molecule type" value="Genomic_DNA"/>
</dbReference>
<dbReference type="PANTHER" id="PTHR43480:SF1">
    <property type="entry name" value="ACYL-[ACYL-CARRIER-PROTEIN]--UDP-N-ACETYLGLUCOSAMINE O-ACYLTRANSFERASE, MITOCHONDRIAL-RELATED"/>
    <property type="match status" value="1"/>
</dbReference>
<name>A0A1M7ZQM5_9HYPH</name>